<dbReference type="Proteomes" id="UP000005555">
    <property type="component" value="Unassembled WGS sequence"/>
</dbReference>
<evidence type="ECO:0000256" key="12">
    <source>
        <dbReference type="ARBA" id="ARBA00023326"/>
    </source>
</evidence>
<dbReference type="Pfam" id="PF00332">
    <property type="entry name" value="Glyco_hydro_17"/>
    <property type="match status" value="1"/>
</dbReference>
<dbReference type="SUPFAM" id="SSF51445">
    <property type="entry name" value="(Trans)glycosidases"/>
    <property type="match status" value="1"/>
</dbReference>
<proteinExistence type="predicted"/>
<reference evidence="16 17" key="1">
    <citation type="submission" date="2006-03" db="EMBL/GenBank/DDBJ databases">
        <authorList>
            <person name="Giovannoni S.J."/>
            <person name="Cho J.-C."/>
            <person name="Ferriera S."/>
            <person name="Johnson J."/>
            <person name="Kravitz S."/>
            <person name="Halpern A."/>
            <person name="Remington K."/>
            <person name="Beeson K."/>
            <person name="Tran B."/>
            <person name="Rogers Y.-H."/>
            <person name="Friedman R."/>
            <person name="Venter J.C."/>
        </authorList>
    </citation>
    <scope>NUCLEOTIDE SEQUENCE [LARGE SCALE GENOMIC DNA]</scope>
    <source>
        <strain evidence="16 17">HTCC2207</strain>
    </source>
</reference>
<dbReference type="STRING" id="314287.GB2207_09816"/>
<evidence type="ECO:0000256" key="7">
    <source>
        <dbReference type="ARBA" id="ARBA00022801"/>
    </source>
</evidence>
<evidence type="ECO:0000256" key="9">
    <source>
        <dbReference type="ARBA" id="ARBA00023180"/>
    </source>
</evidence>
<evidence type="ECO:0000256" key="6">
    <source>
        <dbReference type="ARBA" id="ARBA00022729"/>
    </source>
</evidence>
<dbReference type="eggNOG" id="COG5309">
    <property type="taxonomic scope" value="Bacteria"/>
</dbReference>
<evidence type="ECO:0000256" key="2">
    <source>
        <dbReference type="ARBA" id="ARBA00004236"/>
    </source>
</evidence>
<protein>
    <recommendedName>
        <fullName evidence="15">Endo-1,3-beta-glucanase btgC</fullName>
    </recommendedName>
    <alternativeName>
        <fullName evidence="14">Laminarinase btgC</fullName>
    </alternativeName>
</protein>
<evidence type="ECO:0000256" key="3">
    <source>
        <dbReference type="ARBA" id="ARBA00022475"/>
    </source>
</evidence>
<keyword evidence="7 16" id="KW-0378">Hydrolase</keyword>
<comment type="subcellular location">
    <subcellularLocation>
        <location evidence="2">Cell membrane</location>
    </subcellularLocation>
    <subcellularLocation>
        <location evidence="1">Secreted</location>
        <location evidence="1">Cell wall</location>
    </subcellularLocation>
</comment>
<dbReference type="InterPro" id="IPR050732">
    <property type="entry name" value="Beta-glucan_modifiers"/>
</dbReference>
<keyword evidence="6" id="KW-0732">Signal</keyword>
<dbReference type="GO" id="GO:0071555">
    <property type="term" value="P:cell wall organization"/>
    <property type="evidence" value="ECO:0007669"/>
    <property type="project" value="UniProtKB-KW"/>
</dbReference>
<dbReference type="InterPro" id="IPR017853">
    <property type="entry name" value="GH"/>
</dbReference>
<evidence type="ECO:0000256" key="1">
    <source>
        <dbReference type="ARBA" id="ARBA00004191"/>
    </source>
</evidence>
<organism evidence="16 17">
    <name type="scientific">gamma proteobacterium HTCC2207</name>
    <dbReference type="NCBI Taxonomy" id="314287"/>
    <lineage>
        <taxon>Bacteria</taxon>
        <taxon>Pseudomonadati</taxon>
        <taxon>Pseudomonadota</taxon>
        <taxon>Gammaproteobacteria</taxon>
        <taxon>Cellvibrionales</taxon>
        <taxon>Porticoccaceae</taxon>
        <taxon>SAR92 clade</taxon>
    </lineage>
</organism>
<keyword evidence="4" id="KW-0134">Cell wall</keyword>
<evidence type="ECO:0000256" key="13">
    <source>
        <dbReference type="ARBA" id="ARBA00037649"/>
    </source>
</evidence>
<dbReference type="GO" id="GO:0005886">
    <property type="term" value="C:plasma membrane"/>
    <property type="evidence" value="ECO:0007669"/>
    <property type="project" value="UniProtKB-SubCell"/>
</dbReference>
<comment type="function">
    <text evidence="13">Glucanases play a role in cell expansion during growth, in cell-cell fusion during mating, and in spore release during sporulation. This enzyme may be involved in beta-glucan degradation. Active on laminarin and lichenan.</text>
</comment>
<dbReference type="HOGENOM" id="CLU_825656_0_0_6"/>
<keyword evidence="5" id="KW-0964">Secreted</keyword>
<evidence type="ECO:0000256" key="11">
    <source>
        <dbReference type="ARBA" id="ARBA00023316"/>
    </source>
</evidence>
<accession>Q1YUG0</accession>
<dbReference type="Gene3D" id="3.20.20.80">
    <property type="entry name" value="Glycosidases"/>
    <property type="match status" value="1"/>
</dbReference>
<dbReference type="PANTHER" id="PTHR16631:SF17">
    <property type="entry name" value="GLUCAN ENDO-1,3-BETA-GLUCOSIDASE BTGC"/>
    <property type="match status" value="1"/>
</dbReference>
<dbReference type="GO" id="GO:0000272">
    <property type="term" value="P:polysaccharide catabolic process"/>
    <property type="evidence" value="ECO:0007669"/>
    <property type="project" value="UniProtKB-KW"/>
</dbReference>
<evidence type="ECO:0000256" key="14">
    <source>
        <dbReference type="ARBA" id="ARBA00042373"/>
    </source>
</evidence>
<keyword evidence="17" id="KW-1185">Reference proteome</keyword>
<keyword evidence="9" id="KW-0325">Glycoprotein</keyword>
<dbReference type="OrthoDB" id="9806824at2"/>
<dbReference type="AlphaFoldDB" id="Q1YUG0"/>
<keyword evidence="11" id="KW-0961">Cell wall biogenesis/degradation</keyword>
<sequence length="305" mass="34862">MTTKPLPYRKAICYSGYRDGQSPESGEIPSYEQVKQDLLILQEQWQSLRLYASDSHSETVLAVIKNENMPFDVMLGAYITAEVDNPECPWGGVYPPEQLLANKQENKTQITRLIELTNAYAGIVSSVSIGNEAAVSWTDHMVTTDSLVRYARLLKEGVSQPVTFCENYVPWLDKLRPLAEELDVISIHTYPVWEYKSIEEGLAYTIENYNAVAKAYPEKQVVITEAGWATKTNGFGIDSHNVNQEFQQRYYEELMDWAEKEQVLVYYFEAFDENWKGSSDPLEPEKHWGLYRADRTPKLALMASA</sequence>
<evidence type="ECO:0000256" key="5">
    <source>
        <dbReference type="ARBA" id="ARBA00022525"/>
    </source>
</evidence>
<evidence type="ECO:0000256" key="4">
    <source>
        <dbReference type="ARBA" id="ARBA00022512"/>
    </source>
</evidence>
<name>Q1YUG0_9GAMM</name>
<keyword evidence="3" id="KW-1003">Cell membrane</keyword>
<dbReference type="EMBL" id="AAPI01000001">
    <property type="protein sequence ID" value="EAS48098.1"/>
    <property type="molecule type" value="Genomic_DNA"/>
</dbReference>
<evidence type="ECO:0000313" key="16">
    <source>
        <dbReference type="EMBL" id="EAS48098.1"/>
    </source>
</evidence>
<evidence type="ECO:0000313" key="17">
    <source>
        <dbReference type="Proteomes" id="UP000005555"/>
    </source>
</evidence>
<keyword evidence="8" id="KW-0472">Membrane</keyword>
<dbReference type="InterPro" id="IPR000490">
    <property type="entry name" value="Glyco_hydro_17"/>
</dbReference>
<keyword evidence="10" id="KW-0119">Carbohydrate metabolism</keyword>
<dbReference type="PANTHER" id="PTHR16631">
    <property type="entry name" value="GLUCAN 1,3-BETA-GLUCOSIDASE"/>
    <property type="match status" value="1"/>
</dbReference>
<keyword evidence="12" id="KW-0624">Polysaccharide degradation</keyword>
<dbReference type="GO" id="GO:0004553">
    <property type="term" value="F:hydrolase activity, hydrolyzing O-glycosyl compounds"/>
    <property type="evidence" value="ECO:0007669"/>
    <property type="project" value="InterPro"/>
</dbReference>
<evidence type="ECO:0000256" key="8">
    <source>
        <dbReference type="ARBA" id="ARBA00023136"/>
    </source>
</evidence>
<comment type="caution">
    <text evidence="16">The sequence shown here is derived from an EMBL/GenBank/DDBJ whole genome shotgun (WGS) entry which is preliminary data.</text>
</comment>
<gene>
    <name evidence="16" type="ORF">GB2207_09816</name>
</gene>
<evidence type="ECO:0000256" key="15">
    <source>
        <dbReference type="ARBA" id="ARBA00043078"/>
    </source>
</evidence>
<evidence type="ECO:0000256" key="10">
    <source>
        <dbReference type="ARBA" id="ARBA00023277"/>
    </source>
</evidence>